<keyword evidence="4 7" id="KW-1133">Transmembrane helix</keyword>
<dbReference type="PANTHER" id="PTHR30509">
    <property type="entry name" value="P-HYDROXYBENZOIC ACID EFFLUX PUMP SUBUNIT-RELATED"/>
    <property type="match status" value="1"/>
</dbReference>
<feature type="transmembrane region" description="Helical" evidence="7">
    <location>
        <begin position="159"/>
        <end position="179"/>
    </location>
</feature>
<evidence type="ECO:0000256" key="6">
    <source>
        <dbReference type="ARBA" id="ARBA00043993"/>
    </source>
</evidence>
<keyword evidence="3 7" id="KW-0812">Transmembrane</keyword>
<feature type="transmembrane region" description="Helical" evidence="7">
    <location>
        <begin position="46"/>
        <end position="70"/>
    </location>
</feature>
<evidence type="ECO:0000259" key="8">
    <source>
        <dbReference type="Pfam" id="PF13515"/>
    </source>
</evidence>
<comment type="similarity">
    <text evidence="6">Belongs to the YccS/YhfK family.</text>
</comment>
<keyword evidence="2" id="KW-1003">Cell membrane</keyword>
<evidence type="ECO:0000256" key="4">
    <source>
        <dbReference type="ARBA" id="ARBA00022989"/>
    </source>
</evidence>
<proteinExistence type="inferred from homology"/>
<dbReference type="PANTHER" id="PTHR30509:SF9">
    <property type="entry name" value="MULTIDRUG RESISTANCE PROTEIN MDTO"/>
    <property type="match status" value="1"/>
</dbReference>
<organism evidence="9 10">
    <name type="scientific">Conyzicola nivalis</name>
    <dbReference type="NCBI Taxonomy" id="1477021"/>
    <lineage>
        <taxon>Bacteria</taxon>
        <taxon>Bacillati</taxon>
        <taxon>Actinomycetota</taxon>
        <taxon>Actinomycetes</taxon>
        <taxon>Micrococcales</taxon>
        <taxon>Microbacteriaceae</taxon>
        <taxon>Conyzicola</taxon>
    </lineage>
</organism>
<keyword evidence="5 7" id="KW-0472">Membrane</keyword>
<keyword evidence="10" id="KW-1185">Reference proteome</keyword>
<dbReference type="Proteomes" id="UP001549257">
    <property type="component" value="Unassembled WGS sequence"/>
</dbReference>
<protein>
    <submittedName>
        <fullName evidence="9">Uncharacterized membrane protein YgaE (UPF0421/DUF939 family)</fullName>
    </submittedName>
</protein>
<feature type="transmembrane region" description="Helical" evidence="7">
    <location>
        <begin position="82"/>
        <end position="102"/>
    </location>
</feature>
<sequence length="375" mass="39894">MNPPGRSRARRLADLGLAPARYARVLQASDRTPLLQVIKTAVAAGLAWVVCLIVLPGHLPIFGTIAAILVVQPSINQSFSKALERTVGVIAGVIIASVGLAFFEVTSWLILGSILVALLVGWAFRLSQSTTAQIPISALLVLTIGAQTSGYAVERILETVLGAAIAVVVNVIVVPPVRLGPAQDAIARLGAEVANSLDDLARLIERPSTVEERTSALVSARLLRPMQTKAAAAVTSAEESLRFNPRRSAHRTSLTRDSRLLETLQVLVLRVPGMIRALDDRYDETIHTEPTAAGLAAEVSRAAHDLRLVLRTADAGPGAGSGDREPTTAEIPALTRPFRVLAPSAAHWILIGSLLEDLRRVREVIVEAGEQRSAS</sequence>
<feature type="domain" description="Integral membrane bound transporter" evidence="8">
    <location>
        <begin position="47"/>
        <end position="169"/>
    </location>
</feature>
<evidence type="ECO:0000313" key="10">
    <source>
        <dbReference type="Proteomes" id="UP001549257"/>
    </source>
</evidence>
<evidence type="ECO:0000256" key="5">
    <source>
        <dbReference type="ARBA" id="ARBA00023136"/>
    </source>
</evidence>
<evidence type="ECO:0000256" key="2">
    <source>
        <dbReference type="ARBA" id="ARBA00022475"/>
    </source>
</evidence>
<dbReference type="RefSeq" id="WP_354023452.1">
    <property type="nucleotide sequence ID" value="NZ_JBEPSJ010000001.1"/>
</dbReference>
<reference evidence="9 10" key="1">
    <citation type="submission" date="2024-06" db="EMBL/GenBank/DDBJ databases">
        <title>Sorghum-associated microbial communities from plants grown in Nebraska, USA.</title>
        <authorList>
            <person name="Schachtman D."/>
        </authorList>
    </citation>
    <scope>NUCLEOTIDE SEQUENCE [LARGE SCALE GENOMIC DNA]</scope>
    <source>
        <strain evidence="9 10">2857</strain>
    </source>
</reference>
<dbReference type="InterPro" id="IPR049453">
    <property type="entry name" value="Memb_transporter_dom"/>
</dbReference>
<feature type="transmembrane region" description="Helical" evidence="7">
    <location>
        <begin position="136"/>
        <end position="153"/>
    </location>
</feature>
<feature type="transmembrane region" description="Helical" evidence="7">
    <location>
        <begin position="108"/>
        <end position="124"/>
    </location>
</feature>
<accession>A0ABV2QK53</accession>
<comment type="subcellular location">
    <subcellularLocation>
        <location evidence="1">Cell membrane</location>
        <topology evidence="1">Multi-pass membrane protein</topology>
    </subcellularLocation>
</comment>
<evidence type="ECO:0000256" key="1">
    <source>
        <dbReference type="ARBA" id="ARBA00004651"/>
    </source>
</evidence>
<gene>
    <name evidence="9" type="ORF">ABIE21_000758</name>
</gene>
<evidence type="ECO:0000256" key="7">
    <source>
        <dbReference type="SAM" id="Phobius"/>
    </source>
</evidence>
<name>A0ABV2QK53_9MICO</name>
<dbReference type="Pfam" id="PF13515">
    <property type="entry name" value="FUSC_2"/>
    <property type="match status" value="1"/>
</dbReference>
<evidence type="ECO:0000313" key="9">
    <source>
        <dbReference type="EMBL" id="MET4581268.1"/>
    </source>
</evidence>
<dbReference type="EMBL" id="JBEPSJ010000001">
    <property type="protein sequence ID" value="MET4581268.1"/>
    <property type="molecule type" value="Genomic_DNA"/>
</dbReference>
<evidence type="ECO:0000256" key="3">
    <source>
        <dbReference type="ARBA" id="ARBA00022692"/>
    </source>
</evidence>
<comment type="caution">
    <text evidence="9">The sequence shown here is derived from an EMBL/GenBank/DDBJ whole genome shotgun (WGS) entry which is preliminary data.</text>
</comment>